<evidence type="ECO:0000313" key="3">
    <source>
        <dbReference type="EMBL" id="PNS19620.1"/>
    </source>
</evidence>
<name>A0A2K1QXC3_9PEZI</name>
<feature type="compositionally biased region" description="Gly residues" evidence="1">
    <location>
        <begin position="129"/>
        <end position="154"/>
    </location>
</feature>
<dbReference type="EMBL" id="NKHZ01000031">
    <property type="protein sequence ID" value="PNS19620.1"/>
    <property type="molecule type" value="Genomic_DNA"/>
</dbReference>
<dbReference type="InParanoid" id="A0A2K1QXC3"/>
<proteinExistence type="predicted"/>
<keyword evidence="4" id="KW-1185">Reference proteome</keyword>
<gene>
    <name evidence="3" type="ORF">CAC42_7464</name>
</gene>
<reference evidence="3 4" key="1">
    <citation type="submission" date="2017-06" db="EMBL/GenBank/DDBJ databases">
        <title>Draft genome sequence of a variant of Elsinoe murrayae.</title>
        <authorList>
            <person name="Cheng Q."/>
        </authorList>
    </citation>
    <scope>NUCLEOTIDE SEQUENCE [LARGE SCALE GENOMIC DNA]</scope>
    <source>
        <strain evidence="3 4">CQ-2017a</strain>
    </source>
</reference>
<comment type="caution">
    <text evidence="3">The sequence shown here is derived from an EMBL/GenBank/DDBJ whole genome shotgun (WGS) entry which is preliminary data.</text>
</comment>
<accession>A0A2K1QXC3</accession>
<dbReference type="AlphaFoldDB" id="A0A2K1QXC3"/>
<evidence type="ECO:0000313" key="4">
    <source>
        <dbReference type="Proteomes" id="UP000243797"/>
    </source>
</evidence>
<dbReference type="Proteomes" id="UP000243797">
    <property type="component" value="Unassembled WGS sequence"/>
</dbReference>
<sequence>MQLTIVALLSVATTVRSQAGSPCAVPGSATNLDSRFGVSPADGDLDGLCLQTSTCSQGGGISIPGYCPGGGQGVQCCVKNDCAGAGTPSACFLASSDCAGGRFLGSQGCPGPESFQCCELSIAGGAGTGTGQGGQGGGQGGVGQGGSGTGGGGFRRGRGGRRFGGFGGGFPGFG</sequence>
<organism evidence="3 4">
    <name type="scientific">Sphaceloma murrayae</name>
    <dbReference type="NCBI Taxonomy" id="2082308"/>
    <lineage>
        <taxon>Eukaryota</taxon>
        <taxon>Fungi</taxon>
        <taxon>Dikarya</taxon>
        <taxon>Ascomycota</taxon>
        <taxon>Pezizomycotina</taxon>
        <taxon>Dothideomycetes</taxon>
        <taxon>Dothideomycetidae</taxon>
        <taxon>Myriangiales</taxon>
        <taxon>Elsinoaceae</taxon>
        <taxon>Sphaceloma</taxon>
    </lineage>
</organism>
<protein>
    <submittedName>
        <fullName evidence="3">Phosphoribosylformylglycinamidine synthase</fullName>
    </submittedName>
</protein>
<feature type="signal peptide" evidence="2">
    <location>
        <begin position="1"/>
        <end position="17"/>
    </location>
</feature>
<feature type="region of interest" description="Disordered" evidence="1">
    <location>
        <begin position="129"/>
        <end position="174"/>
    </location>
</feature>
<feature type="compositionally biased region" description="Gly residues" evidence="1">
    <location>
        <begin position="162"/>
        <end position="174"/>
    </location>
</feature>
<keyword evidence="2" id="KW-0732">Signal</keyword>
<evidence type="ECO:0000256" key="2">
    <source>
        <dbReference type="SAM" id="SignalP"/>
    </source>
</evidence>
<feature type="chain" id="PRO_5014400878" evidence="2">
    <location>
        <begin position="18"/>
        <end position="174"/>
    </location>
</feature>
<evidence type="ECO:0000256" key="1">
    <source>
        <dbReference type="SAM" id="MobiDB-lite"/>
    </source>
</evidence>
<dbReference type="OrthoDB" id="2251794at2759"/>
<dbReference type="STRING" id="2082308.A0A2K1QXC3"/>